<evidence type="ECO:0000313" key="4">
    <source>
        <dbReference type="Proteomes" id="UP000647241"/>
    </source>
</evidence>
<organism evidence="3 4">
    <name type="scientific">Edaphobacter dinghuensis</name>
    <dbReference type="NCBI Taxonomy" id="1560005"/>
    <lineage>
        <taxon>Bacteria</taxon>
        <taxon>Pseudomonadati</taxon>
        <taxon>Acidobacteriota</taxon>
        <taxon>Terriglobia</taxon>
        <taxon>Terriglobales</taxon>
        <taxon>Acidobacteriaceae</taxon>
        <taxon>Edaphobacter</taxon>
    </lineage>
</organism>
<dbReference type="RefSeq" id="WP_188552547.1">
    <property type="nucleotide sequence ID" value="NZ_BMGT01000001.1"/>
</dbReference>
<keyword evidence="1" id="KW-1133">Transmembrane helix</keyword>
<evidence type="ECO:0000259" key="2">
    <source>
        <dbReference type="Pfam" id="PF13240"/>
    </source>
</evidence>
<dbReference type="Proteomes" id="UP000647241">
    <property type="component" value="Unassembled WGS sequence"/>
</dbReference>
<dbReference type="InterPro" id="IPR026870">
    <property type="entry name" value="Zinc_ribbon_dom"/>
</dbReference>
<feature type="transmembrane region" description="Helical" evidence="1">
    <location>
        <begin position="102"/>
        <end position="129"/>
    </location>
</feature>
<dbReference type="EMBL" id="BMGT01000001">
    <property type="protein sequence ID" value="GGG66108.1"/>
    <property type="molecule type" value="Genomic_DNA"/>
</dbReference>
<proteinExistence type="predicted"/>
<feature type="transmembrane region" description="Helical" evidence="1">
    <location>
        <begin position="141"/>
        <end position="166"/>
    </location>
</feature>
<reference evidence="3" key="1">
    <citation type="journal article" date="2014" name="Int. J. Syst. Evol. Microbiol.">
        <title>Complete genome sequence of Corynebacterium casei LMG S-19264T (=DSM 44701T), isolated from a smear-ripened cheese.</title>
        <authorList>
            <consortium name="US DOE Joint Genome Institute (JGI-PGF)"/>
            <person name="Walter F."/>
            <person name="Albersmeier A."/>
            <person name="Kalinowski J."/>
            <person name="Ruckert C."/>
        </authorList>
    </citation>
    <scope>NUCLEOTIDE SEQUENCE</scope>
    <source>
        <strain evidence="3">CGMCC 1.12997</strain>
    </source>
</reference>
<evidence type="ECO:0000313" key="3">
    <source>
        <dbReference type="EMBL" id="GGG66108.1"/>
    </source>
</evidence>
<sequence>MVCQACGNPVTAEVHFCPRCGAQIAAPTPPPPPAYPSPYPPLAIAPEHRVQRNLQTLGILWCVFGAYRILAGLIGIFVLRIATFRSFGGEPWMWGGRIHGPFAAPWMAALLPLIAVVSVAAALLAFLVAFGLVTRQPWGRVVGIIVAILSLFKFPFGTALGIYTLWVLVPAESGMEYDTIAGRL</sequence>
<accession>A0A917LYT8</accession>
<comment type="caution">
    <text evidence="3">The sequence shown here is derived from an EMBL/GenBank/DDBJ whole genome shotgun (WGS) entry which is preliminary data.</text>
</comment>
<feature type="transmembrane region" description="Helical" evidence="1">
    <location>
        <begin position="58"/>
        <end position="82"/>
    </location>
</feature>
<keyword evidence="4" id="KW-1185">Reference proteome</keyword>
<keyword evidence="1" id="KW-0472">Membrane</keyword>
<gene>
    <name evidence="3" type="ORF">GCM10011585_04930</name>
</gene>
<dbReference type="Pfam" id="PF13240">
    <property type="entry name" value="Zn_Ribbon_1"/>
    <property type="match status" value="1"/>
</dbReference>
<evidence type="ECO:0000256" key="1">
    <source>
        <dbReference type="SAM" id="Phobius"/>
    </source>
</evidence>
<keyword evidence="1" id="KW-0812">Transmembrane</keyword>
<reference evidence="3" key="2">
    <citation type="submission" date="2020-09" db="EMBL/GenBank/DDBJ databases">
        <authorList>
            <person name="Sun Q."/>
            <person name="Zhou Y."/>
        </authorList>
    </citation>
    <scope>NUCLEOTIDE SEQUENCE</scope>
    <source>
        <strain evidence="3">CGMCC 1.12997</strain>
    </source>
</reference>
<protein>
    <recommendedName>
        <fullName evidence="2">Zinc-ribbon domain-containing protein</fullName>
    </recommendedName>
</protein>
<name>A0A917LYT8_9BACT</name>
<dbReference type="AlphaFoldDB" id="A0A917LYT8"/>
<feature type="domain" description="Zinc-ribbon" evidence="2">
    <location>
        <begin position="3"/>
        <end position="23"/>
    </location>
</feature>